<evidence type="ECO:0000313" key="1">
    <source>
        <dbReference type="EMBL" id="OVA08559.1"/>
    </source>
</evidence>
<comment type="caution">
    <text evidence="1">The sequence shown here is derived from an EMBL/GenBank/DDBJ whole genome shotgun (WGS) entry which is preliminary data.</text>
</comment>
<evidence type="ECO:0008006" key="3">
    <source>
        <dbReference type="Google" id="ProtNLM"/>
    </source>
</evidence>
<dbReference type="OMA" id="HIGLFAC"/>
<dbReference type="Proteomes" id="UP000195402">
    <property type="component" value="Unassembled WGS sequence"/>
</dbReference>
<dbReference type="FunCoup" id="A0A200QDK9">
    <property type="interactions" value="572"/>
</dbReference>
<dbReference type="InParanoid" id="A0A200QDK9"/>
<dbReference type="STRING" id="56857.A0A200QDK9"/>
<protein>
    <recommendedName>
        <fullName evidence="3">Avr9/Cf-9 rapidly elicited protein</fullName>
    </recommendedName>
</protein>
<accession>A0A200QDK9</accession>
<dbReference type="PANTHER" id="PTHR33265">
    <property type="entry name" value="AVR9/CF-9 RAPIDLY ELICITED PROTEIN-RELATED"/>
    <property type="match status" value="1"/>
</dbReference>
<dbReference type="Pfam" id="PF05553">
    <property type="entry name" value="DUF761"/>
    <property type="match status" value="1"/>
</dbReference>
<dbReference type="PANTHER" id="PTHR33265:SF26">
    <property type="entry name" value="OS06G0554600 PROTEIN"/>
    <property type="match status" value="1"/>
</dbReference>
<dbReference type="OrthoDB" id="696337at2759"/>
<dbReference type="InterPro" id="IPR008480">
    <property type="entry name" value="DUF761_pln"/>
</dbReference>
<gene>
    <name evidence="1" type="ORF">BVC80_209g304</name>
</gene>
<organism evidence="1 2">
    <name type="scientific">Macleaya cordata</name>
    <name type="common">Five-seeded plume-poppy</name>
    <name type="synonym">Bocconia cordata</name>
    <dbReference type="NCBI Taxonomy" id="56857"/>
    <lineage>
        <taxon>Eukaryota</taxon>
        <taxon>Viridiplantae</taxon>
        <taxon>Streptophyta</taxon>
        <taxon>Embryophyta</taxon>
        <taxon>Tracheophyta</taxon>
        <taxon>Spermatophyta</taxon>
        <taxon>Magnoliopsida</taxon>
        <taxon>Ranunculales</taxon>
        <taxon>Papaveraceae</taxon>
        <taxon>Papaveroideae</taxon>
        <taxon>Macleaya</taxon>
    </lineage>
</organism>
<keyword evidence="2" id="KW-1185">Reference proteome</keyword>
<proteinExistence type="predicted"/>
<dbReference type="EMBL" id="MVGT01002328">
    <property type="protein sequence ID" value="OVA08559.1"/>
    <property type="molecule type" value="Genomic_DNA"/>
</dbReference>
<evidence type="ECO:0000313" key="2">
    <source>
        <dbReference type="Proteomes" id="UP000195402"/>
    </source>
</evidence>
<sequence>MEPNNTRLVAKRLWNIVRIVFFMIRKGISKNKMFMVHLHNMMTKRGKLAGKAIGNLMFHHHNHNPTTFTYRSQNPHMSFFIPRDYEFSCSSSPAASYFPFHVSNNKRKTHRHRSTVTENDVTTVTAVQKLLEMLNNEVAVEGSPVLPGFGRSPMVRQLRITDSPFPLRDVEEDSHVDEDAEEFIERFYAELRLQQNTTAVEESSRQQEMWVRSPC</sequence>
<dbReference type="AlphaFoldDB" id="A0A200QDK9"/>
<reference evidence="1 2" key="1">
    <citation type="journal article" date="2017" name="Mol. Plant">
        <title>The Genome of Medicinal Plant Macleaya cordata Provides New Insights into Benzylisoquinoline Alkaloids Metabolism.</title>
        <authorList>
            <person name="Liu X."/>
            <person name="Liu Y."/>
            <person name="Huang P."/>
            <person name="Ma Y."/>
            <person name="Qing Z."/>
            <person name="Tang Q."/>
            <person name="Cao H."/>
            <person name="Cheng P."/>
            <person name="Zheng Y."/>
            <person name="Yuan Z."/>
            <person name="Zhou Y."/>
            <person name="Liu J."/>
            <person name="Tang Z."/>
            <person name="Zhuo Y."/>
            <person name="Zhang Y."/>
            <person name="Yu L."/>
            <person name="Huang J."/>
            <person name="Yang P."/>
            <person name="Peng Q."/>
            <person name="Zhang J."/>
            <person name="Jiang W."/>
            <person name="Zhang Z."/>
            <person name="Lin K."/>
            <person name="Ro D.K."/>
            <person name="Chen X."/>
            <person name="Xiong X."/>
            <person name="Shang Y."/>
            <person name="Huang S."/>
            <person name="Zeng J."/>
        </authorList>
    </citation>
    <scope>NUCLEOTIDE SEQUENCE [LARGE SCALE GENOMIC DNA]</scope>
    <source>
        <strain evidence="2">cv. BLH2017</strain>
        <tissue evidence="1">Root</tissue>
    </source>
</reference>
<name>A0A200QDK9_MACCD</name>